<dbReference type="EMBL" id="CAQN01000018">
    <property type="protein sequence ID" value="CCQ64639.1"/>
    <property type="molecule type" value="Genomic_DNA"/>
</dbReference>
<evidence type="ECO:0000313" key="2">
    <source>
        <dbReference type="Proteomes" id="UP000018130"/>
    </source>
</evidence>
<protein>
    <submittedName>
        <fullName evidence="1">Uncharacterized protein</fullName>
    </submittedName>
</protein>
<dbReference type="Proteomes" id="UP000018130">
    <property type="component" value="Unassembled WGS sequence"/>
</dbReference>
<organism evidence="1 2">
    <name type="scientific">Crocosphaera watsonii WH 0402</name>
    <dbReference type="NCBI Taxonomy" id="1284629"/>
    <lineage>
        <taxon>Bacteria</taxon>
        <taxon>Bacillati</taxon>
        <taxon>Cyanobacteriota</taxon>
        <taxon>Cyanophyceae</taxon>
        <taxon>Oscillatoriophycideae</taxon>
        <taxon>Chroococcales</taxon>
        <taxon>Aphanothecaceae</taxon>
        <taxon>Crocosphaera</taxon>
    </lineage>
</organism>
<reference evidence="1 2" key="2">
    <citation type="submission" date="2013-09" db="EMBL/GenBank/DDBJ databases">
        <title>Whole genome comparison of six Crocosphaera watsonii strains with differing phenotypes.</title>
        <authorList>
            <person name="Bench S.R."/>
            <person name="Heller P."/>
            <person name="Frank I."/>
            <person name="Arciniega M."/>
            <person name="Shilova I.N."/>
            <person name="Zehr J.P."/>
        </authorList>
    </citation>
    <scope>NUCLEOTIDE SEQUENCE [LARGE SCALE GENOMIC DNA]</scope>
    <source>
        <strain evidence="1 2">WH 0402</strain>
    </source>
</reference>
<dbReference type="AlphaFoldDB" id="T2JHU5"/>
<proteinExistence type="predicted"/>
<gene>
    <name evidence="1" type="ORF">CWATWH0402_4858</name>
</gene>
<comment type="caution">
    <text evidence="1">The sequence shown here is derived from an EMBL/GenBank/DDBJ whole genome shotgun (WGS) entry which is preliminary data.</text>
</comment>
<sequence length="295" mass="34268">MAKSLQKIRQEIEQLEQQSKDFFTGLNELYKRYLELLSLSLKKQLILAVYEICTKIYPEEFLRLSYSKREKLQGQIRELCQPIESKFLAYITFPQPAPTATLTEQILTQLSLMKNQEFQVEHEDDDGENDDSISQIDNPEDLVLWCKRVEQGIRVIIHNLAQDVNRELQKNKIIASQFPPQLLEMALQAEEGASSSGNPPNILNLLIETNRKDKQEEGENSDNEDNRESQITKISVIHLRLSDIEFADPQLSIQRQQIRQKLDIVKKFAKLIKKFNGKMLRHRQKQHGVLVGTIE</sequence>
<reference evidence="1 2" key="1">
    <citation type="submission" date="2013-01" db="EMBL/GenBank/DDBJ databases">
        <authorList>
            <person name="Bench S."/>
        </authorList>
    </citation>
    <scope>NUCLEOTIDE SEQUENCE [LARGE SCALE GENOMIC DNA]</scope>
    <source>
        <strain evidence="1 2">WH 0402</strain>
    </source>
</reference>
<evidence type="ECO:0000313" key="1">
    <source>
        <dbReference type="EMBL" id="CCQ64639.1"/>
    </source>
</evidence>
<dbReference type="RefSeq" id="WP_231599013.1">
    <property type="nucleotide sequence ID" value="NZ_CAQN01000018.1"/>
</dbReference>
<accession>T2JHU5</accession>
<name>T2JHU5_CROWT</name>